<evidence type="ECO:0000313" key="2">
    <source>
        <dbReference type="EMBL" id="QBR47009.1"/>
    </source>
</evidence>
<reference evidence="2 3" key="1">
    <citation type="submission" date="2019-03" db="EMBL/GenBank/DDBJ databases">
        <title>Complete Genome Sequence of Leuconostoc kimchii strain NKJ218 Isolated from Homemade Kimchi.</title>
        <authorList>
            <person name="Jung J.Y."/>
            <person name="Jin H.M."/>
            <person name="Jung J.-W."/>
            <person name="Lee S.-Y."/>
            <person name="Ryu B.-G."/>
            <person name="Han S.-S."/>
            <person name="Kang H.K."/>
            <person name="Choi H.W."/>
            <person name="Chung E.J."/>
            <person name="Choi K.-M."/>
        </authorList>
    </citation>
    <scope>NUCLEOTIDE SEQUENCE [LARGE SCALE GENOMIC DNA]</scope>
    <source>
        <strain evidence="2 3">NKJ218</strain>
    </source>
</reference>
<organism evidence="2 3">
    <name type="scientific">Leuconostoc kimchii</name>
    <dbReference type="NCBI Taxonomy" id="136609"/>
    <lineage>
        <taxon>Bacteria</taxon>
        <taxon>Bacillati</taxon>
        <taxon>Bacillota</taxon>
        <taxon>Bacilli</taxon>
        <taxon>Lactobacillales</taxon>
        <taxon>Lactobacillaceae</taxon>
        <taxon>Leuconostoc</taxon>
    </lineage>
</organism>
<accession>A0ABX5SKQ5</accession>
<evidence type="ECO:0008006" key="4">
    <source>
        <dbReference type="Google" id="ProtNLM"/>
    </source>
</evidence>
<keyword evidence="1" id="KW-0472">Membrane</keyword>
<protein>
    <recommendedName>
        <fullName evidence="4">Competence protein ComGF</fullName>
    </recommendedName>
</protein>
<dbReference type="EMBL" id="CP037939">
    <property type="protein sequence ID" value="QBR47009.1"/>
    <property type="molecule type" value="Genomic_DNA"/>
</dbReference>
<dbReference type="Proteomes" id="UP000295756">
    <property type="component" value="Chromosome"/>
</dbReference>
<name>A0ABX5SKQ5_9LACO</name>
<dbReference type="RefSeq" id="WP_013975298.1">
    <property type="nucleotide sequence ID" value="NZ_CP037939.1"/>
</dbReference>
<evidence type="ECO:0000313" key="3">
    <source>
        <dbReference type="Proteomes" id="UP000295756"/>
    </source>
</evidence>
<evidence type="ECO:0000256" key="1">
    <source>
        <dbReference type="SAM" id="Phobius"/>
    </source>
</evidence>
<gene>
    <name evidence="2" type="ORF">EW139_02300</name>
</gene>
<feature type="transmembrane region" description="Helical" evidence="1">
    <location>
        <begin position="12"/>
        <end position="34"/>
    </location>
</feature>
<keyword evidence="1" id="KW-0812">Transmembrane</keyword>
<sequence>MIMLKNRYTAFTLIESLIALIVASLILLTIQFSLPLLKVQVNLPLDVALQTVIKQVETQKYTMLATDLHSIRLNNTEGKKMNLIVHNNKLQLSAEGAGQIILLRDVKVLNVVDFQSYLKLEIVSENDQKVMGIMHLKREKRHE</sequence>
<keyword evidence="3" id="KW-1185">Reference proteome</keyword>
<proteinExistence type="predicted"/>
<keyword evidence="1" id="KW-1133">Transmembrane helix</keyword>